<proteinExistence type="predicted"/>
<dbReference type="RefSeq" id="WP_092459961.1">
    <property type="nucleotide sequence ID" value="NZ_FPCJ01000001.1"/>
</dbReference>
<dbReference type="Proteomes" id="UP000199537">
    <property type="component" value="Unassembled WGS sequence"/>
</dbReference>
<evidence type="ECO:0000313" key="1">
    <source>
        <dbReference type="EMBL" id="SFV33768.1"/>
    </source>
</evidence>
<protein>
    <submittedName>
        <fullName evidence="1">Uncharacterized protein</fullName>
    </submittedName>
</protein>
<organism evidence="1 2">
    <name type="scientific">Thermoflavifilum thermophilum</name>
    <dbReference type="NCBI Taxonomy" id="1393122"/>
    <lineage>
        <taxon>Bacteria</taxon>
        <taxon>Pseudomonadati</taxon>
        <taxon>Bacteroidota</taxon>
        <taxon>Chitinophagia</taxon>
        <taxon>Chitinophagales</taxon>
        <taxon>Chitinophagaceae</taxon>
        <taxon>Thermoflavifilum</taxon>
    </lineage>
</organism>
<accession>A0A1I7NGJ7</accession>
<dbReference type="OrthoDB" id="1523307at2"/>
<dbReference type="EMBL" id="FPCJ01000001">
    <property type="protein sequence ID" value="SFV33768.1"/>
    <property type="molecule type" value="Genomic_DNA"/>
</dbReference>
<dbReference type="STRING" id="1393122.SAMN05660895_1806"/>
<name>A0A1I7NGJ7_9BACT</name>
<evidence type="ECO:0000313" key="2">
    <source>
        <dbReference type="Proteomes" id="UP000199537"/>
    </source>
</evidence>
<sequence>MINLNPTWFIEGYVDFELQKYRLLAYLQEINKYFNQNKLYPQLSDVIFHYNNLLAFRNNKQFLQEQFPKRISQIDLQRLEIIYEEMLQDNELMQELELITSFALEELKHTIDNGVQIYEFIEQQIAIEPVGILPLYKNEGYVLLHYQGVTEVKVYVYHITLFEHQAARYKGIRMEYVNSWSKSRFTTYESLKKEIIHTHRMLPNPAVYLVKSKMQVPFQETLLPIAKRLLMRTLSESDSIA</sequence>
<keyword evidence="2" id="KW-1185">Reference proteome</keyword>
<reference evidence="2" key="1">
    <citation type="submission" date="2016-10" db="EMBL/GenBank/DDBJ databases">
        <authorList>
            <person name="Varghese N."/>
            <person name="Submissions S."/>
        </authorList>
    </citation>
    <scope>NUCLEOTIDE SEQUENCE [LARGE SCALE GENOMIC DNA]</scope>
    <source>
        <strain evidence="2">DSM 14807</strain>
    </source>
</reference>
<dbReference type="AlphaFoldDB" id="A0A1I7NGJ7"/>
<gene>
    <name evidence="1" type="ORF">SAMN05660895_1806</name>
</gene>